<protein>
    <submittedName>
        <fullName evidence="1">Uncharacterized protein</fullName>
    </submittedName>
</protein>
<geneLocation type="plasmid" evidence="1">
    <name>pNPD8_2</name>
</geneLocation>
<dbReference type="AlphaFoldDB" id="A0A1L7JMV3"/>
<proteinExistence type="predicted"/>
<dbReference type="EMBL" id="CP015706">
    <property type="protein sequence ID" value="APU87029.1"/>
    <property type="molecule type" value="Genomic_DNA"/>
</dbReference>
<gene>
    <name evidence="1" type="ORF">NPD8_3946</name>
</gene>
<reference evidence="1" key="1">
    <citation type="submission" date="2016-05" db="EMBL/GenBank/DDBJ databases">
        <authorList>
            <person name="Lavstsen T."/>
            <person name="Jespersen J.S."/>
        </authorList>
    </citation>
    <scope>NUCLEOTIDE SEQUENCE</scope>
    <source>
        <strain evidence="1">CDC69096</strain>
        <plasmid evidence="1">pNPD8_2</plasmid>
    </source>
</reference>
<name>A0A1L7JMV3_CLOBO</name>
<sequence length="35" mass="4194">MIKINTIIKNIQNKFKLNEEDLNKDNEELGEFEPM</sequence>
<keyword evidence="1" id="KW-0614">Plasmid</keyword>
<accession>A0A1L7JMV3</accession>
<organism evidence="1">
    <name type="scientific">Clostridium botulinum</name>
    <dbReference type="NCBI Taxonomy" id="1491"/>
    <lineage>
        <taxon>Bacteria</taxon>
        <taxon>Bacillati</taxon>
        <taxon>Bacillota</taxon>
        <taxon>Clostridia</taxon>
        <taxon>Eubacteriales</taxon>
        <taxon>Clostridiaceae</taxon>
        <taxon>Clostridium</taxon>
    </lineage>
</organism>
<evidence type="ECO:0000313" key="1">
    <source>
        <dbReference type="EMBL" id="APU87029.1"/>
    </source>
</evidence>